<evidence type="ECO:0000256" key="3">
    <source>
        <dbReference type="ARBA" id="ARBA00022552"/>
    </source>
</evidence>
<dbReference type="SUPFAM" id="SSF50978">
    <property type="entry name" value="WD40 repeat-like"/>
    <property type="match status" value="1"/>
</dbReference>
<evidence type="ECO:0000313" key="11">
    <source>
        <dbReference type="Proteomes" id="UP001353858"/>
    </source>
</evidence>
<comment type="function">
    <text evidence="7">Ribosome biogenesis factor. Involved in nucleolar processing of pre-18S ribosomal RNA. Required for optimal pre-ribosomal RNA transcription by RNA polymerase I. Part of the small subunit (SSU) processome, first precursor of the small eukaryotic ribosomal subunit. During the assembly of the SSU processome in the nucleolus, many ribosome biogenesis factors, an RNA chaperone and ribosomal proteins associate with the nascent pre-rRNA and work in concert to generate RNA folding, modifications, rearrangements and cleavage as well as targeted degradation of pre-ribosomal RNA by the RNA exosome.</text>
</comment>
<evidence type="ECO:0000256" key="1">
    <source>
        <dbReference type="ARBA" id="ARBA00004604"/>
    </source>
</evidence>
<dbReference type="Gene3D" id="2.130.10.10">
    <property type="entry name" value="YVTN repeat-like/Quinoprotein amine dehydrogenase"/>
    <property type="match status" value="2"/>
</dbReference>
<dbReference type="SMART" id="SM00320">
    <property type="entry name" value="WD40"/>
    <property type="match status" value="6"/>
</dbReference>
<comment type="caution">
    <text evidence="10">The sequence shown here is derived from an EMBL/GenBank/DDBJ whole genome shotgun (WGS) entry which is preliminary data.</text>
</comment>
<dbReference type="EMBL" id="JARPUR010000002">
    <property type="protein sequence ID" value="KAK4883537.1"/>
    <property type="molecule type" value="Genomic_DNA"/>
</dbReference>
<name>A0AAN7Q6F8_9COLE</name>
<feature type="repeat" description="WD" evidence="8">
    <location>
        <begin position="118"/>
        <end position="159"/>
    </location>
</feature>
<dbReference type="Pfam" id="PF00400">
    <property type="entry name" value="WD40"/>
    <property type="match status" value="3"/>
</dbReference>
<feature type="domain" description="U3 small nucleolar RNA-associated protein 15 C-terminal" evidence="9">
    <location>
        <begin position="340"/>
        <end position="487"/>
    </location>
</feature>
<dbReference type="InterPro" id="IPR001680">
    <property type="entry name" value="WD40_rpt"/>
</dbReference>
<dbReference type="InterPro" id="IPR015943">
    <property type="entry name" value="WD40/YVTN_repeat-like_dom_sf"/>
</dbReference>
<dbReference type="Pfam" id="PF09384">
    <property type="entry name" value="UTP15_C"/>
    <property type="match status" value="1"/>
</dbReference>
<gene>
    <name evidence="10" type="ORF">RN001_006856</name>
</gene>
<dbReference type="GO" id="GO:0005730">
    <property type="term" value="C:nucleolus"/>
    <property type="evidence" value="ECO:0007669"/>
    <property type="project" value="UniProtKB-SubCell"/>
</dbReference>
<dbReference type="PROSITE" id="PS50294">
    <property type="entry name" value="WD_REPEATS_REGION"/>
    <property type="match status" value="2"/>
</dbReference>
<dbReference type="PANTHER" id="PTHR19924">
    <property type="entry name" value="UTP15 U3 SMALL NUCLEOLAR RNA-ASSOCIATED PROTEIN 15 FAMILY MEMBER"/>
    <property type="match status" value="1"/>
</dbReference>
<dbReference type="PROSITE" id="PS50082">
    <property type="entry name" value="WD_REPEATS_2"/>
    <property type="match status" value="2"/>
</dbReference>
<comment type="subcellular location">
    <subcellularLocation>
        <location evidence="1">Nucleus</location>
        <location evidence="1">Nucleolus</location>
    </subcellularLocation>
</comment>
<dbReference type="FunFam" id="2.130.10.10:FF:003612">
    <property type="entry name" value="U3 small nucleolar RNA-associated protein 15 homolog-like Protein"/>
    <property type="match status" value="1"/>
</dbReference>
<accession>A0AAN7Q6F8</accession>
<keyword evidence="11" id="KW-1185">Reference proteome</keyword>
<keyword evidence="6" id="KW-0539">Nucleus</keyword>
<dbReference type="GO" id="GO:0006364">
    <property type="term" value="P:rRNA processing"/>
    <property type="evidence" value="ECO:0007669"/>
    <property type="project" value="UniProtKB-KW"/>
</dbReference>
<dbReference type="AlphaFoldDB" id="A0AAN7Q6F8"/>
<evidence type="ECO:0000256" key="5">
    <source>
        <dbReference type="ARBA" id="ARBA00022737"/>
    </source>
</evidence>
<evidence type="ECO:0000256" key="2">
    <source>
        <dbReference type="ARBA" id="ARBA00018260"/>
    </source>
</evidence>
<feature type="repeat" description="WD" evidence="8">
    <location>
        <begin position="244"/>
        <end position="285"/>
    </location>
</feature>
<evidence type="ECO:0000256" key="6">
    <source>
        <dbReference type="ARBA" id="ARBA00023242"/>
    </source>
</evidence>
<keyword evidence="5" id="KW-0677">Repeat</keyword>
<dbReference type="InterPro" id="IPR036322">
    <property type="entry name" value="WD40_repeat_dom_sf"/>
</dbReference>
<proteinExistence type="predicted"/>
<sequence length="520" mass="58801">MTSFKKLNTKIYKKTGPVATPDVLYWKKFGAPVLVKEYGPIDYVDFSPIEPYYFSITCSVRIQVYNPITKLVVKNLSRFRENAYGGTFRWDGKLLCSGGEETNVKLFDVSSKGLLRLFKGHTAPVHRTLFLYEKAHIASFSDDKSVKIWDIPTEKEILSYCDHEDYVRSGAVCPAVPDIVLSGGYDSVVKMYDNRSNQKVLSVNHGNPVESILYLPSGGIFVSAGGTDIKIWDTVAGGKLLGCISQHHKTITCLSLATDNKRLLSGSLDRHVKVYDVSSFQVVHTMDYPNAILSMGVSKNDDTLVAGLVDGLVCISRKEEQKITKRQKQKIASFQYLAQSHKSSVDLVVPEYVRQEQSKIDRCFRKFCYSKALDYAMLPYVSKKYPQKTVSVMQELIRRRALDRAFRGRDSKFILQILRFLRRTITDYRFTLILIDVLNIFLDVYEDSFHLMSTEIQTALQILMVVVNKEVQLGNQLTQLQGSIHMLLAGATVSNQHVNNGPHNLMPSLDAQKNFVVNLT</sequence>
<reference evidence="11" key="1">
    <citation type="submission" date="2023-01" db="EMBL/GenBank/DDBJ databases">
        <title>Key to firefly adult light organ development and bioluminescence: homeobox transcription factors regulate luciferase expression and transportation to peroxisome.</title>
        <authorList>
            <person name="Fu X."/>
        </authorList>
    </citation>
    <scope>NUCLEOTIDE SEQUENCE [LARGE SCALE GENOMIC DNA]</scope>
</reference>
<evidence type="ECO:0000259" key="9">
    <source>
        <dbReference type="Pfam" id="PF09384"/>
    </source>
</evidence>
<evidence type="ECO:0000256" key="4">
    <source>
        <dbReference type="ARBA" id="ARBA00022574"/>
    </source>
</evidence>
<dbReference type="InterPro" id="IPR018983">
    <property type="entry name" value="U3_snoRNA-assocProt_15_C"/>
</dbReference>
<dbReference type="Proteomes" id="UP001353858">
    <property type="component" value="Unassembled WGS sequence"/>
</dbReference>
<organism evidence="10 11">
    <name type="scientific">Aquatica leii</name>
    <dbReference type="NCBI Taxonomy" id="1421715"/>
    <lineage>
        <taxon>Eukaryota</taxon>
        <taxon>Metazoa</taxon>
        <taxon>Ecdysozoa</taxon>
        <taxon>Arthropoda</taxon>
        <taxon>Hexapoda</taxon>
        <taxon>Insecta</taxon>
        <taxon>Pterygota</taxon>
        <taxon>Neoptera</taxon>
        <taxon>Endopterygota</taxon>
        <taxon>Coleoptera</taxon>
        <taxon>Polyphaga</taxon>
        <taxon>Elateriformia</taxon>
        <taxon>Elateroidea</taxon>
        <taxon>Lampyridae</taxon>
        <taxon>Luciolinae</taxon>
        <taxon>Aquatica</taxon>
    </lineage>
</organism>
<dbReference type="GO" id="GO:0045943">
    <property type="term" value="P:positive regulation of transcription by RNA polymerase I"/>
    <property type="evidence" value="ECO:0007669"/>
    <property type="project" value="TreeGrafter"/>
</dbReference>
<dbReference type="CDD" id="cd00200">
    <property type="entry name" value="WD40"/>
    <property type="match status" value="1"/>
</dbReference>
<evidence type="ECO:0000256" key="8">
    <source>
        <dbReference type="PROSITE-ProRule" id="PRU00221"/>
    </source>
</evidence>
<protein>
    <recommendedName>
        <fullName evidence="2">U3 small nucleolar RNA-associated protein 15 homolog</fullName>
    </recommendedName>
</protein>
<keyword evidence="3" id="KW-0698">rRNA processing</keyword>
<keyword evidence="4 8" id="KW-0853">WD repeat</keyword>
<evidence type="ECO:0000256" key="7">
    <source>
        <dbReference type="ARBA" id="ARBA00045437"/>
    </source>
</evidence>
<evidence type="ECO:0000313" key="10">
    <source>
        <dbReference type="EMBL" id="KAK4883537.1"/>
    </source>
</evidence>
<dbReference type="PANTHER" id="PTHR19924:SF26">
    <property type="entry name" value="U3 SMALL NUCLEOLAR RNA-ASSOCIATED PROTEIN 15 HOMOLOG"/>
    <property type="match status" value="1"/>
</dbReference>